<accession>X1D8F0</accession>
<dbReference type="SUPFAM" id="SSF52200">
    <property type="entry name" value="Toll/Interleukin receptor TIR domain"/>
    <property type="match status" value="1"/>
</dbReference>
<evidence type="ECO:0000313" key="2">
    <source>
        <dbReference type="EMBL" id="GAG92721.1"/>
    </source>
</evidence>
<sequence length="118" mass="13180">MSLKPGQQWSHEILQNLKDAKCVLFLASKAACQSPYVQQEVGASVISEKNLIPVVWDMPPEKLPGWASQYQAINLDGVQIDEIRQIFSQIASRLKFGKLLKVGGLLVAGYFLFCCLRK</sequence>
<dbReference type="EMBL" id="BART01022140">
    <property type="protein sequence ID" value="GAG92721.1"/>
    <property type="molecule type" value="Genomic_DNA"/>
</dbReference>
<proteinExistence type="predicted"/>
<dbReference type="Gene3D" id="3.40.50.10140">
    <property type="entry name" value="Toll/interleukin-1 receptor homology (TIR) domain"/>
    <property type="match status" value="1"/>
</dbReference>
<organism evidence="2">
    <name type="scientific">marine sediment metagenome</name>
    <dbReference type="NCBI Taxonomy" id="412755"/>
    <lineage>
        <taxon>unclassified sequences</taxon>
        <taxon>metagenomes</taxon>
        <taxon>ecological metagenomes</taxon>
    </lineage>
</organism>
<dbReference type="InterPro" id="IPR000157">
    <property type="entry name" value="TIR_dom"/>
</dbReference>
<gene>
    <name evidence="2" type="ORF">S01H4_40613</name>
</gene>
<dbReference type="GO" id="GO:0007165">
    <property type="term" value="P:signal transduction"/>
    <property type="evidence" value="ECO:0007669"/>
    <property type="project" value="InterPro"/>
</dbReference>
<feature type="domain" description="TIR" evidence="1">
    <location>
        <begin position="3"/>
        <end position="84"/>
    </location>
</feature>
<comment type="caution">
    <text evidence="2">The sequence shown here is derived from an EMBL/GenBank/DDBJ whole genome shotgun (WGS) entry which is preliminary data.</text>
</comment>
<name>X1D8F0_9ZZZZ</name>
<evidence type="ECO:0000259" key="1">
    <source>
        <dbReference type="Pfam" id="PF13676"/>
    </source>
</evidence>
<dbReference type="InterPro" id="IPR035897">
    <property type="entry name" value="Toll_tir_struct_dom_sf"/>
</dbReference>
<dbReference type="AlphaFoldDB" id="X1D8F0"/>
<protein>
    <recommendedName>
        <fullName evidence="1">TIR domain-containing protein</fullName>
    </recommendedName>
</protein>
<reference evidence="2" key="1">
    <citation type="journal article" date="2014" name="Front. Microbiol.">
        <title>High frequency of phylogenetically diverse reductive dehalogenase-homologous genes in deep subseafloor sedimentary metagenomes.</title>
        <authorList>
            <person name="Kawai M."/>
            <person name="Futagami T."/>
            <person name="Toyoda A."/>
            <person name="Takaki Y."/>
            <person name="Nishi S."/>
            <person name="Hori S."/>
            <person name="Arai W."/>
            <person name="Tsubouchi T."/>
            <person name="Morono Y."/>
            <person name="Uchiyama I."/>
            <person name="Ito T."/>
            <person name="Fujiyama A."/>
            <person name="Inagaki F."/>
            <person name="Takami H."/>
        </authorList>
    </citation>
    <scope>NUCLEOTIDE SEQUENCE</scope>
    <source>
        <strain evidence="2">Expedition CK06-06</strain>
    </source>
</reference>
<dbReference type="Pfam" id="PF13676">
    <property type="entry name" value="TIR_2"/>
    <property type="match status" value="1"/>
</dbReference>